<keyword evidence="3 4" id="KW-0862">Zinc</keyword>
<dbReference type="SUPFAM" id="SSF49599">
    <property type="entry name" value="TRAF domain-like"/>
    <property type="match status" value="1"/>
</dbReference>
<dbReference type="PROSITE" id="PS50145">
    <property type="entry name" value="ZF_TRAF"/>
    <property type="match status" value="1"/>
</dbReference>
<accession>A0CI75</accession>
<evidence type="ECO:0008006" key="10">
    <source>
        <dbReference type="Google" id="ProtNLM"/>
    </source>
</evidence>
<evidence type="ECO:0000256" key="2">
    <source>
        <dbReference type="ARBA" id="ARBA00022771"/>
    </source>
</evidence>
<feature type="zinc finger region" description="TRAF-type" evidence="4">
    <location>
        <begin position="107"/>
        <end position="156"/>
    </location>
</feature>
<evidence type="ECO:0000256" key="4">
    <source>
        <dbReference type="PROSITE-ProRule" id="PRU00207"/>
    </source>
</evidence>
<dbReference type="HOGENOM" id="CLU_1221698_0_0_1"/>
<protein>
    <recommendedName>
        <fullName evidence="10">TRAF-type domain-containing protein</fullName>
    </recommendedName>
</protein>
<keyword evidence="1 4" id="KW-0479">Metal-binding</keyword>
<evidence type="ECO:0000259" key="7">
    <source>
        <dbReference type="PROSITE" id="PS50145"/>
    </source>
</evidence>
<evidence type="ECO:0000313" key="8">
    <source>
        <dbReference type="EMBL" id="CAK70492.1"/>
    </source>
</evidence>
<sequence length="227" mass="26973">MQVLRFDQLVNPSPQLEELCKCMICLEIFIDPMCCESCENHFCQTCLTTQSQNQSARSCPDSVSQKICLMILQIKWMPINFEIFLILFSYQIILFQINILLKERNQHYNICPFKLLQCRWCSKVILRKKLEQHELNECLQRKVQCGECLSEVSHDTKSERQMPRKYCNININYLFQHKCQLCLQHIKLKDLKFDDNNECPEVIIKCSGCQEQLKRTKIIQHRQSCNL</sequence>
<dbReference type="GO" id="GO:0008270">
    <property type="term" value="F:zinc ion binding"/>
    <property type="evidence" value="ECO:0007669"/>
    <property type="project" value="UniProtKB-KW"/>
</dbReference>
<name>A0CI75_PARTE</name>
<feature type="domain" description="RING-type" evidence="6">
    <location>
        <begin position="22"/>
        <end position="60"/>
    </location>
</feature>
<evidence type="ECO:0000259" key="6">
    <source>
        <dbReference type="PROSITE" id="PS50089"/>
    </source>
</evidence>
<dbReference type="InParanoid" id="A0CI75"/>
<dbReference type="AlphaFoldDB" id="A0CI75"/>
<proteinExistence type="predicted"/>
<dbReference type="PANTHER" id="PTHR10131:SF94">
    <property type="entry name" value="TNF RECEPTOR-ASSOCIATED FACTOR 4"/>
    <property type="match status" value="1"/>
</dbReference>
<dbReference type="InterPro" id="IPR013083">
    <property type="entry name" value="Znf_RING/FYVE/PHD"/>
</dbReference>
<organism evidence="8 9">
    <name type="scientific">Paramecium tetraurelia</name>
    <dbReference type="NCBI Taxonomy" id="5888"/>
    <lineage>
        <taxon>Eukaryota</taxon>
        <taxon>Sar</taxon>
        <taxon>Alveolata</taxon>
        <taxon>Ciliophora</taxon>
        <taxon>Intramacronucleata</taxon>
        <taxon>Oligohymenophorea</taxon>
        <taxon>Peniculida</taxon>
        <taxon>Parameciidae</taxon>
        <taxon>Paramecium</taxon>
    </lineage>
</organism>
<evidence type="ECO:0000256" key="1">
    <source>
        <dbReference type="ARBA" id="ARBA00022723"/>
    </source>
</evidence>
<keyword evidence="2 4" id="KW-0863">Zinc-finger</keyword>
<feature type="domain" description="TRAF-type" evidence="7">
    <location>
        <begin position="107"/>
        <end position="156"/>
    </location>
</feature>
<evidence type="ECO:0000256" key="5">
    <source>
        <dbReference type="SAM" id="Phobius"/>
    </source>
</evidence>
<keyword evidence="5" id="KW-0472">Membrane</keyword>
<keyword evidence="5" id="KW-1133">Transmembrane helix</keyword>
<dbReference type="RefSeq" id="XP_001437889.1">
    <property type="nucleotide sequence ID" value="XM_001437852.1"/>
</dbReference>
<dbReference type="Pfam" id="PF21039">
    <property type="entry name" value="CEP104_ZnF"/>
    <property type="match status" value="1"/>
</dbReference>
<keyword evidence="9" id="KW-1185">Reference proteome</keyword>
<reference evidence="8 9" key="1">
    <citation type="journal article" date="2006" name="Nature">
        <title>Global trends of whole-genome duplications revealed by the ciliate Paramecium tetraurelia.</title>
        <authorList>
            <consortium name="Genoscope"/>
            <person name="Aury J.-M."/>
            <person name="Jaillon O."/>
            <person name="Duret L."/>
            <person name="Noel B."/>
            <person name="Jubin C."/>
            <person name="Porcel B.M."/>
            <person name="Segurens B."/>
            <person name="Daubin V."/>
            <person name="Anthouard V."/>
            <person name="Aiach N."/>
            <person name="Arnaiz O."/>
            <person name="Billaut A."/>
            <person name="Beisson J."/>
            <person name="Blanc I."/>
            <person name="Bouhouche K."/>
            <person name="Camara F."/>
            <person name="Duharcourt S."/>
            <person name="Guigo R."/>
            <person name="Gogendeau D."/>
            <person name="Katinka M."/>
            <person name="Keller A.-M."/>
            <person name="Kissmehl R."/>
            <person name="Klotz C."/>
            <person name="Koll F."/>
            <person name="Le Moue A."/>
            <person name="Lepere C."/>
            <person name="Malinsky S."/>
            <person name="Nowacki M."/>
            <person name="Nowak J.K."/>
            <person name="Plattner H."/>
            <person name="Poulain J."/>
            <person name="Ruiz F."/>
            <person name="Serrano V."/>
            <person name="Zagulski M."/>
            <person name="Dessen P."/>
            <person name="Betermier M."/>
            <person name="Weissenbach J."/>
            <person name="Scarpelli C."/>
            <person name="Schachter V."/>
            <person name="Sperling L."/>
            <person name="Meyer E."/>
            <person name="Cohen J."/>
            <person name="Wincker P."/>
        </authorList>
    </citation>
    <scope>NUCLEOTIDE SEQUENCE [LARGE SCALE GENOMIC DNA]</scope>
    <source>
        <strain evidence="8 9">Stock d4-2</strain>
    </source>
</reference>
<evidence type="ECO:0000313" key="9">
    <source>
        <dbReference type="Proteomes" id="UP000000600"/>
    </source>
</evidence>
<gene>
    <name evidence="8" type="ORF">GSPATT00007627001</name>
</gene>
<dbReference type="PROSITE" id="PS50089">
    <property type="entry name" value="ZF_RING_2"/>
    <property type="match status" value="1"/>
</dbReference>
<evidence type="ECO:0000256" key="3">
    <source>
        <dbReference type="ARBA" id="ARBA00022833"/>
    </source>
</evidence>
<feature type="transmembrane region" description="Helical" evidence="5">
    <location>
        <begin position="79"/>
        <end position="101"/>
    </location>
</feature>
<keyword evidence="5" id="KW-0812">Transmembrane</keyword>
<dbReference type="InterPro" id="IPR001841">
    <property type="entry name" value="Znf_RING"/>
</dbReference>
<dbReference type="GeneID" id="5023674"/>
<dbReference type="Proteomes" id="UP000000600">
    <property type="component" value="Unassembled WGS sequence"/>
</dbReference>
<dbReference type="PANTHER" id="PTHR10131">
    <property type="entry name" value="TNF RECEPTOR ASSOCIATED FACTOR"/>
    <property type="match status" value="1"/>
</dbReference>
<dbReference type="EMBL" id="CT868085">
    <property type="protein sequence ID" value="CAK70492.1"/>
    <property type="molecule type" value="Genomic_DNA"/>
</dbReference>
<dbReference type="Gene3D" id="3.30.40.10">
    <property type="entry name" value="Zinc/RING finger domain, C3HC4 (zinc finger)"/>
    <property type="match status" value="3"/>
</dbReference>
<dbReference type="InterPro" id="IPR048738">
    <property type="entry name" value="CEP104_Znf"/>
</dbReference>
<dbReference type="SUPFAM" id="SSF57850">
    <property type="entry name" value="RING/U-box"/>
    <property type="match status" value="1"/>
</dbReference>
<dbReference type="GO" id="GO:0005737">
    <property type="term" value="C:cytoplasm"/>
    <property type="evidence" value="ECO:0000318"/>
    <property type="project" value="GO_Central"/>
</dbReference>
<dbReference type="InterPro" id="IPR001293">
    <property type="entry name" value="Znf_TRAF"/>
</dbReference>
<dbReference type="OrthoDB" id="287481at2759"/>
<dbReference type="KEGG" id="ptm:GSPATT00007627001"/>